<dbReference type="GO" id="GO:0043190">
    <property type="term" value="C:ATP-binding cassette (ABC) transporter complex"/>
    <property type="evidence" value="ECO:0007669"/>
    <property type="project" value="InterPro"/>
</dbReference>
<dbReference type="PANTHER" id="PTHR30614">
    <property type="entry name" value="MEMBRANE COMPONENT OF AMINO ACID ABC TRANSPORTER"/>
    <property type="match status" value="1"/>
</dbReference>
<dbReference type="InterPro" id="IPR035906">
    <property type="entry name" value="MetI-like_sf"/>
</dbReference>
<dbReference type="AlphaFoldDB" id="A0A1J6ICT4"/>
<evidence type="ECO:0000256" key="3">
    <source>
        <dbReference type="ARBA" id="ARBA00022448"/>
    </source>
</evidence>
<evidence type="ECO:0000256" key="7">
    <source>
        <dbReference type="ARBA" id="ARBA00022989"/>
    </source>
</evidence>
<dbReference type="RefSeq" id="WP_071632340.1">
    <property type="nucleotide sequence ID" value="NZ_MOEC01000013.1"/>
</dbReference>
<name>A0A1J6ICT4_9HYPH</name>
<dbReference type="CDD" id="cd06261">
    <property type="entry name" value="TM_PBP2"/>
    <property type="match status" value="1"/>
</dbReference>
<evidence type="ECO:0000256" key="8">
    <source>
        <dbReference type="ARBA" id="ARBA00023136"/>
    </source>
</evidence>
<dbReference type="Gene3D" id="1.10.3720.10">
    <property type="entry name" value="MetI-like"/>
    <property type="match status" value="1"/>
</dbReference>
<comment type="similarity">
    <text evidence="2">Belongs to the binding-protein-dependent transport system permease family. HisMQ subfamily.</text>
</comment>
<gene>
    <name evidence="11" type="ORF">BLA27_14405</name>
</gene>
<dbReference type="GO" id="GO:0022857">
    <property type="term" value="F:transmembrane transporter activity"/>
    <property type="evidence" value="ECO:0007669"/>
    <property type="project" value="InterPro"/>
</dbReference>
<feature type="transmembrane region" description="Helical" evidence="9">
    <location>
        <begin position="84"/>
        <end position="103"/>
    </location>
</feature>
<dbReference type="InterPro" id="IPR043429">
    <property type="entry name" value="ArtM/GltK/GlnP/TcyL/YhdX-like"/>
</dbReference>
<feature type="transmembrane region" description="Helical" evidence="9">
    <location>
        <begin position="194"/>
        <end position="216"/>
    </location>
</feature>
<evidence type="ECO:0000256" key="4">
    <source>
        <dbReference type="ARBA" id="ARBA00022475"/>
    </source>
</evidence>
<dbReference type="SUPFAM" id="SSF161098">
    <property type="entry name" value="MetI-like"/>
    <property type="match status" value="1"/>
</dbReference>
<keyword evidence="3 9" id="KW-0813">Transport</keyword>
<dbReference type="OrthoDB" id="4404959at2"/>
<feature type="transmembrane region" description="Helical" evidence="9">
    <location>
        <begin position="151"/>
        <end position="174"/>
    </location>
</feature>
<dbReference type="InterPro" id="IPR000515">
    <property type="entry name" value="MetI-like"/>
</dbReference>
<keyword evidence="8 9" id="KW-0472">Membrane</keyword>
<dbReference type="EMBL" id="MOEC01000013">
    <property type="protein sequence ID" value="OIS92872.1"/>
    <property type="molecule type" value="Genomic_DNA"/>
</dbReference>
<keyword evidence="7 9" id="KW-1133">Transmembrane helix</keyword>
<dbReference type="GO" id="GO:0006865">
    <property type="term" value="P:amino acid transport"/>
    <property type="evidence" value="ECO:0007669"/>
    <property type="project" value="TreeGrafter"/>
</dbReference>
<evidence type="ECO:0000313" key="11">
    <source>
        <dbReference type="EMBL" id="OIS92872.1"/>
    </source>
</evidence>
<feature type="transmembrane region" description="Helical" evidence="9">
    <location>
        <begin position="51"/>
        <end position="72"/>
    </location>
</feature>
<feature type="transmembrane region" description="Helical" evidence="9">
    <location>
        <begin position="20"/>
        <end position="39"/>
    </location>
</feature>
<dbReference type="PANTHER" id="PTHR30614:SF10">
    <property type="entry name" value="ARGININE ABC TRANSPORTER PERMEASE PROTEIN ARTM"/>
    <property type="match status" value="1"/>
</dbReference>
<evidence type="ECO:0000256" key="1">
    <source>
        <dbReference type="ARBA" id="ARBA00004429"/>
    </source>
</evidence>
<dbReference type="PROSITE" id="PS50928">
    <property type="entry name" value="ABC_TM1"/>
    <property type="match status" value="1"/>
</dbReference>
<evidence type="ECO:0000256" key="5">
    <source>
        <dbReference type="ARBA" id="ARBA00022519"/>
    </source>
</evidence>
<evidence type="ECO:0000256" key="6">
    <source>
        <dbReference type="ARBA" id="ARBA00022692"/>
    </source>
</evidence>
<feature type="domain" description="ABC transmembrane type-1" evidence="10">
    <location>
        <begin position="15"/>
        <end position="212"/>
    </location>
</feature>
<sequence length="230" mass="25788">MEHMMSYAMEILDGLSTTLSLFIISLLIGFVFAALVAFVQIRFGGLTSKIVWNLMFCIRGVPMLLMLYVIYYGFPVLPVIRETFLWSIFSSPFWCAVLCLAIVEMAYTSEIMRGSYYQTPKEQVEAARSLGLTGFQTFRVAIFPAMLRNGFAAYTTEVIMLCKSTALAFTVTVMDVMGFANEIRSRTLDIYEPLLIAGIIYLCITIITRVAISMLFSLVSVSGRGRVEVL</sequence>
<dbReference type="Pfam" id="PF00528">
    <property type="entry name" value="BPD_transp_1"/>
    <property type="match status" value="1"/>
</dbReference>
<evidence type="ECO:0000313" key="12">
    <source>
        <dbReference type="Proteomes" id="UP000182985"/>
    </source>
</evidence>
<dbReference type="NCBIfam" id="TIGR01726">
    <property type="entry name" value="HEQRo_perm_3TM"/>
    <property type="match status" value="1"/>
</dbReference>
<evidence type="ECO:0000256" key="9">
    <source>
        <dbReference type="RuleBase" id="RU363032"/>
    </source>
</evidence>
<proteinExistence type="inferred from homology"/>
<keyword evidence="4" id="KW-1003">Cell membrane</keyword>
<comment type="caution">
    <text evidence="11">The sequence shown here is derived from an EMBL/GenBank/DDBJ whole genome shotgun (WGS) entry which is preliminary data.</text>
</comment>
<dbReference type="InterPro" id="IPR010065">
    <property type="entry name" value="AA_ABC_transptr_permease_3TM"/>
</dbReference>
<keyword evidence="5" id="KW-0997">Cell inner membrane</keyword>
<evidence type="ECO:0000256" key="2">
    <source>
        <dbReference type="ARBA" id="ARBA00010072"/>
    </source>
</evidence>
<comment type="subcellular location">
    <subcellularLocation>
        <location evidence="1">Cell inner membrane</location>
        <topology evidence="1">Multi-pass membrane protein</topology>
    </subcellularLocation>
    <subcellularLocation>
        <location evidence="9">Cell membrane</location>
        <topology evidence="9">Multi-pass membrane protein</topology>
    </subcellularLocation>
</comment>
<keyword evidence="12" id="KW-1185">Reference proteome</keyword>
<reference evidence="11 12" key="1">
    <citation type="submission" date="2016-10" db="EMBL/GenBank/DDBJ databases">
        <title>The Draft Genome Sequence of the Potato Rhizosphere Bacteria Ochrobactrum sp. IPA7.2.</title>
        <authorList>
            <person name="Gogoleva N.E."/>
            <person name="Khlopko Y.A."/>
            <person name="Burygin G.L."/>
            <person name="Plotnikov A.O."/>
        </authorList>
    </citation>
    <scope>NUCLEOTIDE SEQUENCE [LARGE SCALE GENOMIC DNA]</scope>
    <source>
        <strain evidence="11 12">IPA7.2</strain>
    </source>
</reference>
<keyword evidence="6 9" id="KW-0812">Transmembrane</keyword>
<dbReference type="Proteomes" id="UP000182985">
    <property type="component" value="Unassembled WGS sequence"/>
</dbReference>
<evidence type="ECO:0000259" key="10">
    <source>
        <dbReference type="PROSITE" id="PS50928"/>
    </source>
</evidence>
<protein>
    <recommendedName>
        <fullName evidence="10">ABC transmembrane type-1 domain-containing protein</fullName>
    </recommendedName>
</protein>
<accession>A0A1J6ICT4</accession>
<organism evidence="11 12">
    <name type="scientific">Brucella cytisi</name>
    <dbReference type="NCBI Taxonomy" id="407152"/>
    <lineage>
        <taxon>Bacteria</taxon>
        <taxon>Pseudomonadati</taxon>
        <taxon>Pseudomonadota</taxon>
        <taxon>Alphaproteobacteria</taxon>
        <taxon>Hyphomicrobiales</taxon>
        <taxon>Brucellaceae</taxon>
        <taxon>Brucella/Ochrobactrum group</taxon>
        <taxon>Brucella</taxon>
    </lineage>
</organism>